<name>A0A3D8HIW5_9BACT</name>
<organism evidence="7 8">
    <name type="scientific">Parabacteroides acidifaciens</name>
    <dbReference type="NCBI Taxonomy" id="2290935"/>
    <lineage>
        <taxon>Bacteria</taxon>
        <taxon>Pseudomonadati</taxon>
        <taxon>Bacteroidota</taxon>
        <taxon>Bacteroidia</taxon>
        <taxon>Bacteroidales</taxon>
        <taxon>Tannerellaceae</taxon>
        <taxon>Parabacteroides</taxon>
    </lineage>
</organism>
<protein>
    <submittedName>
        <fullName evidence="7">Glycoside hydrolase family 92 protein</fullName>
    </submittedName>
</protein>
<evidence type="ECO:0000259" key="4">
    <source>
        <dbReference type="Pfam" id="PF07971"/>
    </source>
</evidence>
<comment type="subunit">
    <text evidence="2">Monomer.</text>
</comment>
<dbReference type="Gene3D" id="1.20.1610.10">
    <property type="entry name" value="alpha-1,2-mannosidases domains"/>
    <property type="match status" value="1"/>
</dbReference>
<dbReference type="NCBIfam" id="TIGR01180">
    <property type="entry name" value="aman2_put"/>
    <property type="match status" value="1"/>
</dbReference>
<keyword evidence="7" id="KW-0378">Hydrolase</keyword>
<comment type="caution">
    <text evidence="7">The sequence shown here is derived from an EMBL/GenBank/DDBJ whole genome shotgun (WGS) entry which is preliminary data.</text>
</comment>
<keyword evidence="9" id="KW-1185">Reference proteome</keyword>
<comment type="cofactor">
    <cofactor evidence="1">
        <name>Ca(2+)</name>
        <dbReference type="ChEBI" id="CHEBI:29108"/>
    </cofactor>
</comment>
<evidence type="ECO:0000313" key="7">
    <source>
        <dbReference type="EMBL" id="RDU50919.1"/>
    </source>
</evidence>
<dbReference type="EMBL" id="QREV01000002">
    <property type="protein sequence ID" value="RDU50919.1"/>
    <property type="molecule type" value="Genomic_DNA"/>
</dbReference>
<dbReference type="InterPro" id="IPR014718">
    <property type="entry name" value="GH-type_carb-bd"/>
</dbReference>
<dbReference type="GO" id="GO:0000224">
    <property type="term" value="F:peptide-N4-(N-acetyl-beta-glucosaminyl)asparagine amidase activity"/>
    <property type="evidence" value="ECO:0007669"/>
    <property type="project" value="TreeGrafter"/>
</dbReference>
<gene>
    <name evidence="7" type="ORF">DWU89_00960</name>
    <name evidence="6" type="ORF">H8784_00935</name>
</gene>
<dbReference type="PANTHER" id="PTHR12143:SF39">
    <property type="entry name" value="SECRETED PROTEIN"/>
    <property type="match status" value="1"/>
</dbReference>
<dbReference type="GO" id="GO:0005829">
    <property type="term" value="C:cytosol"/>
    <property type="evidence" value="ECO:0007669"/>
    <property type="project" value="TreeGrafter"/>
</dbReference>
<reference evidence="7 8" key="1">
    <citation type="submission" date="2018-07" db="EMBL/GenBank/DDBJ databases">
        <title>Parabacteroides acidifaciens nov. sp., isolated from human feces.</title>
        <authorList>
            <person name="Wang Y.J."/>
        </authorList>
    </citation>
    <scope>NUCLEOTIDE SEQUENCE [LARGE SCALE GENOMIC DNA]</scope>
    <source>
        <strain evidence="7 8">426-9</strain>
    </source>
</reference>
<proteinExistence type="predicted"/>
<dbReference type="SUPFAM" id="SSF48208">
    <property type="entry name" value="Six-hairpin glycosidases"/>
    <property type="match status" value="1"/>
</dbReference>
<evidence type="ECO:0000256" key="3">
    <source>
        <dbReference type="ARBA" id="ARBA00022837"/>
    </source>
</evidence>
<feature type="domain" description="Glycosyl hydrolase family 92" evidence="4">
    <location>
        <begin position="317"/>
        <end position="767"/>
    </location>
</feature>
<dbReference type="GO" id="GO:0005975">
    <property type="term" value="P:carbohydrate metabolic process"/>
    <property type="evidence" value="ECO:0007669"/>
    <property type="project" value="InterPro"/>
</dbReference>
<dbReference type="InterPro" id="IPR050883">
    <property type="entry name" value="PNGase"/>
</dbReference>
<feature type="domain" description="Glycosyl hydrolase family 92 N-terminal" evidence="5">
    <location>
        <begin position="34"/>
        <end position="311"/>
    </location>
</feature>
<dbReference type="PROSITE" id="PS51257">
    <property type="entry name" value="PROKAR_LIPOPROTEIN"/>
    <property type="match status" value="1"/>
</dbReference>
<dbReference type="Pfam" id="PF17678">
    <property type="entry name" value="Glyco_hydro_92N"/>
    <property type="match status" value="1"/>
</dbReference>
<dbReference type="Proteomes" id="UP000629596">
    <property type="component" value="Unassembled WGS sequence"/>
</dbReference>
<dbReference type="Gene3D" id="2.70.98.10">
    <property type="match status" value="1"/>
</dbReference>
<evidence type="ECO:0000256" key="1">
    <source>
        <dbReference type="ARBA" id="ARBA00001913"/>
    </source>
</evidence>
<dbReference type="InterPro" id="IPR041371">
    <property type="entry name" value="GH92_N"/>
</dbReference>
<dbReference type="RefSeq" id="WP_115497834.1">
    <property type="nucleotide sequence ID" value="NZ_JACRTI010000002.1"/>
</dbReference>
<accession>A0A3D8HIW5</accession>
<dbReference type="InterPro" id="IPR012939">
    <property type="entry name" value="Glyco_hydro_92"/>
</dbReference>
<evidence type="ECO:0000259" key="5">
    <source>
        <dbReference type="Pfam" id="PF17678"/>
    </source>
</evidence>
<dbReference type="InterPro" id="IPR008928">
    <property type="entry name" value="6-hairpin_glycosidase_sf"/>
</dbReference>
<dbReference type="Gene3D" id="1.20.1050.60">
    <property type="entry name" value="alpha-1,2-mannosidase"/>
    <property type="match status" value="1"/>
</dbReference>
<reference evidence="6 9" key="2">
    <citation type="submission" date="2020-08" db="EMBL/GenBank/DDBJ databases">
        <title>Genome public.</title>
        <authorList>
            <person name="Liu C."/>
            <person name="Sun Q."/>
        </authorList>
    </citation>
    <scope>NUCLEOTIDE SEQUENCE [LARGE SCALE GENOMIC DNA]</scope>
    <source>
        <strain evidence="6 9">426_9</strain>
    </source>
</reference>
<dbReference type="InterPro" id="IPR005887">
    <property type="entry name" value="GH92_a_mannosidase_put"/>
</dbReference>
<dbReference type="FunFam" id="3.30.2080.10:FF:000001">
    <property type="entry name" value="Alpha-1,2-mannosidase subfamily"/>
    <property type="match status" value="1"/>
</dbReference>
<dbReference type="GO" id="GO:0030246">
    <property type="term" value="F:carbohydrate binding"/>
    <property type="evidence" value="ECO:0007669"/>
    <property type="project" value="InterPro"/>
</dbReference>
<evidence type="ECO:0000313" key="9">
    <source>
        <dbReference type="Proteomes" id="UP000629596"/>
    </source>
</evidence>
<dbReference type="EMBL" id="JACRTI010000002">
    <property type="protein sequence ID" value="MBC8600285.1"/>
    <property type="molecule type" value="Genomic_DNA"/>
</dbReference>
<dbReference type="Pfam" id="PF07971">
    <property type="entry name" value="Glyco_hydro_92"/>
    <property type="match status" value="1"/>
</dbReference>
<dbReference type="Gene3D" id="3.30.2080.10">
    <property type="entry name" value="GH92 mannosidase domain"/>
    <property type="match status" value="1"/>
</dbReference>
<evidence type="ECO:0000313" key="6">
    <source>
        <dbReference type="EMBL" id="MBC8600285.1"/>
    </source>
</evidence>
<dbReference type="Proteomes" id="UP000256321">
    <property type="component" value="Unassembled WGS sequence"/>
</dbReference>
<evidence type="ECO:0000256" key="2">
    <source>
        <dbReference type="ARBA" id="ARBA00011245"/>
    </source>
</evidence>
<evidence type="ECO:0000313" key="8">
    <source>
        <dbReference type="Proteomes" id="UP000256321"/>
    </source>
</evidence>
<dbReference type="PANTHER" id="PTHR12143">
    <property type="entry name" value="PEPTIDE N-GLYCANASE PNGASE -RELATED"/>
    <property type="match status" value="1"/>
</dbReference>
<sequence>MTIRQFSFGLLLTVSVFSCNTPKQESGDRPLSSYVNPFIGATTNTEAAGSYHGLGKTFPGATAPFGMVQVSPNTITGGDNGSGYSYEHTSIEGFAFTQMSGIGWYGDLGNFLVMPTIGPLHTFAGTADNPDGGYRSRYDKQSEKAAAGYYSVRLTDYQIQAEATALPHSGMLRFTFPESKEARIQIDLARRVGGTSVRQSVEVVDDHTIRGWMQCTPDGGGWGNGDGKADYTVYFYAQFSRPFGEHGVWSADIPDGWSRKREDIESERYHEVIRQAAIHPAVSSFEGKHLGFYANFETKPGEEILLKSGISFTSLKNAEENLSAEMKDWDFDKTYAACSRLWDNELAKVKIDGGSDDDKTTFYTALYHTMIDPRICSDVNGEYTGADKKVHQTERFNKRTIFSGWDVFRSQMPLQTIINPTLVNDLINSLVEIAAQSGNEYLERWELLNAFSGCMLGNPAISVLCDAYSKGIRDYDVEKAYEYAVNTSRLFGNGPDGYTPGNIGISHTLEYAYTDWCMARLAGWLGKDADRERFDRQAQTYASLFDPVYGWFRPRDGKGDFIPLPEKGRLEEWYGCMECNAYQQGWFVPHDIDGMVKLMGGREKVLADLTDMFEKTPHDYLWNAYYNHANEPVHHVPFLFNRLNEPALTQKWTRDICRNAYRNAVTGLVGNEDVGQMSAWYVLAAAGIYPVCPGDLRYEITSPVFDRVEFRLDPKYATGKTFVVETRDNSPENIYIQHATLNGKAYDKCYLTHADLMAGGTLILQMGAKPSDWGRD</sequence>
<dbReference type="AlphaFoldDB" id="A0A3D8HIW5"/>
<dbReference type="GO" id="GO:0006516">
    <property type="term" value="P:glycoprotein catabolic process"/>
    <property type="evidence" value="ECO:0007669"/>
    <property type="project" value="TreeGrafter"/>
</dbReference>
<keyword evidence="3" id="KW-0106">Calcium</keyword>